<feature type="compositionally biased region" description="Basic and acidic residues" evidence="1">
    <location>
        <begin position="66"/>
        <end position="80"/>
    </location>
</feature>
<evidence type="ECO:0000313" key="2">
    <source>
        <dbReference type="Proteomes" id="UP000887565"/>
    </source>
</evidence>
<feature type="region of interest" description="Disordered" evidence="1">
    <location>
        <begin position="27"/>
        <end position="97"/>
    </location>
</feature>
<dbReference type="Proteomes" id="UP000887565">
    <property type="component" value="Unplaced"/>
</dbReference>
<feature type="compositionally biased region" description="Basic and acidic residues" evidence="1">
    <location>
        <begin position="44"/>
        <end position="56"/>
    </location>
</feature>
<keyword evidence="2" id="KW-1185">Reference proteome</keyword>
<feature type="compositionally biased region" description="Polar residues" evidence="1">
    <location>
        <begin position="33"/>
        <end position="43"/>
    </location>
</feature>
<accession>A0A915JQ77</accession>
<evidence type="ECO:0000256" key="1">
    <source>
        <dbReference type="SAM" id="MobiDB-lite"/>
    </source>
</evidence>
<organism evidence="2 3">
    <name type="scientific">Romanomermis culicivorax</name>
    <name type="common">Nematode worm</name>
    <dbReference type="NCBI Taxonomy" id="13658"/>
    <lineage>
        <taxon>Eukaryota</taxon>
        <taxon>Metazoa</taxon>
        <taxon>Ecdysozoa</taxon>
        <taxon>Nematoda</taxon>
        <taxon>Enoplea</taxon>
        <taxon>Dorylaimia</taxon>
        <taxon>Mermithida</taxon>
        <taxon>Mermithoidea</taxon>
        <taxon>Mermithidae</taxon>
        <taxon>Romanomermis</taxon>
    </lineage>
</organism>
<protein>
    <submittedName>
        <fullName evidence="3">Uncharacterized protein</fullName>
    </submittedName>
</protein>
<evidence type="ECO:0000313" key="3">
    <source>
        <dbReference type="WBParaSite" id="nRc.2.0.1.t28061-RA"/>
    </source>
</evidence>
<reference evidence="3" key="1">
    <citation type="submission" date="2022-11" db="UniProtKB">
        <authorList>
            <consortium name="WormBaseParasite"/>
        </authorList>
    </citation>
    <scope>IDENTIFICATION</scope>
</reference>
<feature type="compositionally biased region" description="Basic residues" evidence="1">
    <location>
        <begin position="88"/>
        <end position="97"/>
    </location>
</feature>
<dbReference type="WBParaSite" id="nRc.2.0.1.t28061-RA">
    <property type="protein sequence ID" value="nRc.2.0.1.t28061-RA"/>
    <property type="gene ID" value="nRc.2.0.1.g28061"/>
</dbReference>
<name>A0A915JQ77_ROMCU</name>
<dbReference type="AlphaFoldDB" id="A0A915JQ77"/>
<proteinExistence type="predicted"/>
<sequence>MTGTKVRRAPNIFCQAECHGKLKIVTIRKRIRSPTTSAPTQETPPKRPTSDREKQTVETSGSPRTSKAERPKSTKSDGDIFQRAVSFHAKKPQSKKF</sequence>